<dbReference type="InterPro" id="IPR021408">
    <property type="entry name" value="DUF3046"/>
</dbReference>
<protein>
    <submittedName>
        <fullName evidence="1">Unannotated protein</fullName>
    </submittedName>
</protein>
<name>A0A6J7GYX3_9ZZZZ</name>
<reference evidence="1" key="1">
    <citation type="submission" date="2020-05" db="EMBL/GenBank/DDBJ databases">
        <authorList>
            <person name="Chiriac C."/>
            <person name="Salcher M."/>
            <person name="Ghai R."/>
            <person name="Kavagutti S V."/>
        </authorList>
    </citation>
    <scope>NUCLEOTIDE SEQUENCE</scope>
</reference>
<dbReference type="AlphaFoldDB" id="A0A6J7GYX3"/>
<organism evidence="1">
    <name type="scientific">freshwater metagenome</name>
    <dbReference type="NCBI Taxonomy" id="449393"/>
    <lineage>
        <taxon>unclassified sequences</taxon>
        <taxon>metagenomes</taxon>
        <taxon>ecological metagenomes</taxon>
    </lineage>
</organism>
<dbReference type="EMBL" id="CAFBMR010000034">
    <property type="protein sequence ID" value="CAB4913847.1"/>
    <property type="molecule type" value="Genomic_DNA"/>
</dbReference>
<gene>
    <name evidence="1" type="ORF">UFOPK3610_00990</name>
</gene>
<proteinExistence type="predicted"/>
<dbReference type="Pfam" id="PF11248">
    <property type="entry name" value="DUF3046"/>
    <property type="match status" value="1"/>
</dbReference>
<accession>A0A6J7GYX3</accession>
<evidence type="ECO:0000313" key="1">
    <source>
        <dbReference type="EMBL" id="CAB4913847.1"/>
    </source>
</evidence>
<sequence>MDAVFGPEYARSWARDFVVTPLGSTVVQALDRGEDAQVVWRAVCEVADVPSVLK</sequence>